<reference evidence="1" key="1">
    <citation type="submission" date="2018-02" db="EMBL/GenBank/DDBJ databases">
        <title>Rhizophora mucronata_Transcriptome.</title>
        <authorList>
            <person name="Meera S.P."/>
            <person name="Sreeshan A."/>
            <person name="Augustine A."/>
        </authorList>
    </citation>
    <scope>NUCLEOTIDE SEQUENCE</scope>
    <source>
        <tissue evidence="1">Leaf</tissue>
    </source>
</reference>
<proteinExistence type="predicted"/>
<name>A0A2P2NMI1_RHIMU</name>
<dbReference type="AlphaFoldDB" id="A0A2P2NMI1"/>
<evidence type="ECO:0000313" key="1">
    <source>
        <dbReference type="EMBL" id="MBX43665.1"/>
    </source>
</evidence>
<organism evidence="1">
    <name type="scientific">Rhizophora mucronata</name>
    <name type="common">Asiatic mangrove</name>
    <dbReference type="NCBI Taxonomy" id="61149"/>
    <lineage>
        <taxon>Eukaryota</taxon>
        <taxon>Viridiplantae</taxon>
        <taxon>Streptophyta</taxon>
        <taxon>Embryophyta</taxon>
        <taxon>Tracheophyta</taxon>
        <taxon>Spermatophyta</taxon>
        <taxon>Magnoliopsida</taxon>
        <taxon>eudicotyledons</taxon>
        <taxon>Gunneridae</taxon>
        <taxon>Pentapetalae</taxon>
        <taxon>rosids</taxon>
        <taxon>fabids</taxon>
        <taxon>Malpighiales</taxon>
        <taxon>Rhizophoraceae</taxon>
        <taxon>Rhizophora</taxon>
    </lineage>
</organism>
<dbReference type="EMBL" id="GGEC01063181">
    <property type="protein sequence ID" value="MBX43665.1"/>
    <property type="molecule type" value="Transcribed_RNA"/>
</dbReference>
<sequence>MWFMDHFSLISSNFAITTIVRVARNKHMCAFEKIET</sequence>
<accession>A0A2P2NMI1</accession>
<protein>
    <submittedName>
        <fullName evidence="1">Uncharacterized protein</fullName>
    </submittedName>
</protein>